<dbReference type="PROSITE" id="PS00216">
    <property type="entry name" value="SUGAR_TRANSPORT_1"/>
    <property type="match status" value="1"/>
</dbReference>
<dbReference type="Proteomes" id="UP000432015">
    <property type="component" value="Unassembled WGS sequence"/>
</dbReference>
<dbReference type="PANTHER" id="PTHR23517:SF3">
    <property type="entry name" value="INTEGRAL MEMBRANE TRANSPORT PROTEIN"/>
    <property type="match status" value="1"/>
</dbReference>
<dbReference type="InterPro" id="IPR011701">
    <property type="entry name" value="MFS"/>
</dbReference>
<evidence type="ECO:0000313" key="9">
    <source>
        <dbReference type="EMBL" id="MUN35605.1"/>
    </source>
</evidence>
<proteinExistence type="predicted"/>
<organism evidence="9 10">
    <name type="scientific">Actinomadura litoris</name>
    <dbReference type="NCBI Taxonomy" id="2678616"/>
    <lineage>
        <taxon>Bacteria</taxon>
        <taxon>Bacillati</taxon>
        <taxon>Actinomycetota</taxon>
        <taxon>Actinomycetes</taxon>
        <taxon>Streptosporangiales</taxon>
        <taxon>Thermomonosporaceae</taxon>
        <taxon>Actinomadura</taxon>
    </lineage>
</organism>
<keyword evidence="6 8" id="KW-0472">Membrane</keyword>
<feature type="region of interest" description="Disordered" evidence="7">
    <location>
        <begin position="1"/>
        <end position="28"/>
    </location>
</feature>
<name>A0A7K1KU90_9ACTN</name>
<evidence type="ECO:0000256" key="1">
    <source>
        <dbReference type="ARBA" id="ARBA00004651"/>
    </source>
</evidence>
<dbReference type="GO" id="GO:0022857">
    <property type="term" value="F:transmembrane transporter activity"/>
    <property type="evidence" value="ECO:0007669"/>
    <property type="project" value="InterPro"/>
</dbReference>
<dbReference type="InterPro" id="IPR005829">
    <property type="entry name" value="Sugar_transporter_CS"/>
</dbReference>
<feature type="transmembrane region" description="Helical" evidence="8">
    <location>
        <begin position="352"/>
        <end position="373"/>
    </location>
</feature>
<dbReference type="Gene3D" id="1.20.1250.20">
    <property type="entry name" value="MFS general substrate transporter like domains"/>
    <property type="match status" value="1"/>
</dbReference>
<keyword evidence="2" id="KW-0813">Transport</keyword>
<feature type="transmembrane region" description="Helical" evidence="8">
    <location>
        <begin position="97"/>
        <end position="117"/>
    </location>
</feature>
<dbReference type="AlphaFoldDB" id="A0A7K1KU90"/>
<evidence type="ECO:0000256" key="3">
    <source>
        <dbReference type="ARBA" id="ARBA00022475"/>
    </source>
</evidence>
<dbReference type="Pfam" id="PF07690">
    <property type="entry name" value="MFS_1"/>
    <property type="match status" value="1"/>
</dbReference>
<feature type="compositionally biased region" description="Low complexity" evidence="7">
    <location>
        <begin position="15"/>
        <end position="28"/>
    </location>
</feature>
<evidence type="ECO:0000256" key="5">
    <source>
        <dbReference type="ARBA" id="ARBA00022989"/>
    </source>
</evidence>
<dbReference type="PANTHER" id="PTHR23517">
    <property type="entry name" value="RESISTANCE PROTEIN MDTM, PUTATIVE-RELATED-RELATED"/>
    <property type="match status" value="1"/>
</dbReference>
<feature type="transmembrane region" description="Helical" evidence="8">
    <location>
        <begin position="262"/>
        <end position="281"/>
    </location>
</feature>
<feature type="transmembrane region" description="Helical" evidence="8">
    <location>
        <begin position="293"/>
        <end position="313"/>
    </location>
</feature>
<feature type="transmembrane region" description="Helical" evidence="8">
    <location>
        <begin position="379"/>
        <end position="401"/>
    </location>
</feature>
<dbReference type="EMBL" id="WOFH01000001">
    <property type="protein sequence ID" value="MUN35605.1"/>
    <property type="molecule type" value="Genomic_DNA"/>
</dbReference>
<gene>
    <name evidence="9" type="ORF">GNZ18_03180</name>
</gene>
<evidence type="ECO:0000256" key="6">
    <source>
        <dbReference type="ARBA" id="ARBA00023136"/>
    </source>
</evidence>
<evidence type="ECO:0000256" key="8">
    <source>
        <dbReference type="SAM" id="Phobius"/>
    </source>
</evidence>
<evidence type="ECO:0000313" key="10">
    <source>
        <dbReference type="Proteomes" id="UP000432015"/>
    </source>
</evidence>
<protein>
    <submittedName>
        <fullName evidence="9">MFS transporter</fullName>
    </submittedName>
</protein>
<dbReference type="SUPFAM" id="SSF103473">
    <property type="entry name" value="MFS general substrate transporter"/>
    <property type="match status" value="1"/>
</dbReference>
<feature type="transmembrane region" description="Helical" evidence="8">
    <location>
        <begin position="183"/>
        <end position="201"/>
    </location>
</feature>
<feature type="transmembrane region" description="Helical" evidence="8">
    <location>
        <begin position="29"/>
        <end position="46"/>
    </location>
</feature>
<evidence type="ECO:0000256" key="7">
    <source>
        <dbReference type="SAM" id="MobiDB-lite"/>
    </source>
</evidence>
<feature type="transmembrane region" description="Helical" evidence="8">
    <location>
        <begin position="66"/>
        <end position="85"/>
    </location>
</feature>
<comment type="subcellular location">
    <subcellularLocation>
        <location evidence="1">Cell membrane</location>
        <topology evidence="1">Multi-pass membrane protein</topology>
    </subcellularLocation>
</comment>
<comment type="caution">
    <text evidence="9">The sequence shown here is derived from an EMBL/GenBank/DDBJ whole genome shotgun (WGS) entry which is preliminary data.</text>
</comment>
<reference evidence="9 10" key="1">
    <citation type="submission" date="2019-11" db="EMBL/GenBank/DDBJ databases">
        <authorList>
            <person name="Cao P."/>
        </authorList>
    </citation>
    <scope>NUCLEOTIDE SEQUENCE [LARGE SCALE GENOMIC DNA]</scope>
    <source>
        <strain evidence="9 10">NEAU-AAG5</strain>
    </source>
</reference>
<feature type="transmembrane region" description="Helical" evidence="8">
    <location>
        <begin position="229"/>
        <end position="250"/>
    </location>
</feature>
<dbReference type="InterPro" id="IPR050171">
    <property type="entry name" value="MFS_Transporters"/>
</dbReference>
<dbReference type="GO" id="GO:0005886">
    <property type="term" value="C:plasma membrane"/>
    <property type="evidence" value="ECO:0007669"/>
    <property type="project" value="UniProtKB-SubCell"/>
</dbReference>
<dbReference type="InterPro" id="IPR036259">
    <property type="entry name" value="MFS_trans_sf"/>
</dbReference>
<keyword evidence="5 8" id="KW-1133">Transmembrane helix</keyword>
<evidence type="ECO:0000256" key="2">
    <source>
        <dbReference type="ARBA" id="ARBA00022448"/>
    </source>
</evidence>
<evidence type="ECO:0000256" key="4">
    <source>
        <dbReference type="ARBA" id="ARBA00022692"/>
    </source>
</evidence>
<keyword evidence="4 8" id="KW-0812">Transmembrane</keyword>
<keyword evidence="3" id="KW-1003">Cell membrane</keyword>
<feature type="transmembrane region" description="Helical" evidence="8">
    <location>
        <begin position="123"/>
        <end position="143"/>
    </location>
</feature>
<sequence>MRSSGVSRRRQGLMAATTSSSVSSRPRRAAGPGAVASIMFGVGWGANQFASLLGLYSGRLHLGDGAAQAMFGIYALGLVPGLVLGGPASDRLGRRRIALPFASVSALVTLVLMAGASAPALLYVGRFLAGIVTGAVLATGTAWAKELSPRSGTRLTALAVSAGFGAGPLVASLVAQWAPDPLVTAYVPHLLIMVAAVPLAFRVRETSVRRPKPVEGRGPRLGGVGRARFWQVVAPVAIWTFTAPVTAFAVLPTRVPVRHLPIVYSGVMTALTLAAGMAAQPVARRLEGRHPRLVARTGLAGIISGLVAAALTVGLEQPALNAVAALLLGGGYGFVLNYSLTEVARMARPGELAGLTAAAYALVYVGMFTPLVLTRLDGLVPLDALLATLAVLASACLAYVWRRNATARPEAAERLTECSAGR</sequence>
<feature type="transmembrane region" description="Helical" evidence="8">
    <location>
        <begin position="319"/>
        <end position="340"/>
    </location>
</feature>
<feature type="transmembrane region" description="Helical" evidence="8">
    <location>
        <begin position="155"/>
        <end position="177"/>
    </location>
</feature>
<keyword evidence="10" id="KW-1185">Reference proteome</keyword>
<accession>A0A7K1KU90</accession>